<dbReference type="Proteomes" id="UP000887159">
    <property type="component" value="Unassembled WGS sequence"/>
</dbReference>
<reference evidence="1" key="1">
    <citation type="submission" date="2020-08" db="EMBL/GenBank/DDBJ databases">
        <title>Multicomponent nature underlies the extraordinary mechanical properties of spider dragline silk.</title>
        <authorList>
            <person name="Kono N."/>
            <person name="Nakamura H."/>
            <person name="Mori M."/>
            <person name="Yoshida Y."/>
            <person name="Ohtoshi R."/>
            <person name="Malay A.D."/>
            <person name="Moran D.A.P."/>
            <person name="Tomita M."/>
            <person name="Numata K."/>
            <person name="Arakawa K."/>
        </authorList>
    </citation>
    <scope>NUCLEOTIDE SEQUENCE</scope>
</reference>
<evidence type="ECO:0000313" key="2">
    <source>
        <dbReference type="Proteomes" id="UP000887159"/>
    </source>
</evidence>
<evidence type="ECO:0000313" key="1">
    <source>
        <dbReference type="EMBL" id="GFY18192.1"/>
    </source>
</evidence>
<sequence>MLGMSLKSLTSSRKIIGIIHRYGHCISYPGVEELETEATYTSVQNSSMCPETIVKSPLLCTGVAFDKFDRFVETKSGKDTLHDTVGIIYQNVELHTPNESHIVNLLAVNNEETVISKKRRQRTFEAITIDMQEEPVAKRKKYYMDLSAHYGEYSLPENLQLYKTIDTVWMISHALKLPNVPMWVGFNSSLICNDSLKQIVSYLIPINGYPTNKSVVLETMKQSKKICEEVKQSSIQVTYDLAIAKVALQIQATKKSPILIIYSYIWELFI</sequence>
<dbReference type="AlphaFoldDB" id="A0A8X6SZ96"/>
<accession>A0A8X6SZ96</accession>
<organism evidence="1 2">
    <name type="scientific">Trichonephila clavipes</name>
    <name type="common">Golden silk orbweaver</name>
    <name type="synonym">Nephila clavipes</name>
    <dbReference type="NCBI Taxonomy" id="2585209"/>
    <lineage>
        <taxon>Eukaryota</taxon>
        <taxon>Metazoa</taxon>
        <taxon>Ecdysozoa</taxon>
        <taxon>Arthropoda</taxon>
        <taxon>Chelicerata</taxon>
        <taxon>Arachnida</taxon>
        <taxon>Araneae</taxon>
        <taxon>Araneomorphae</taxon>
        <taxon>Entelegynae</taxon>
        <taxon>Araneoidea</taxon>
        <taxon>Nephilidae</taxon>
        <taxon>Trichonephila</taxon>
    </lineage>
</organism>
<dbReference type="PANTHER" id="PTHR46704">
    <property type="entry name" value="CXC DOMAIN-CONTAINING PROTEIN-RELATED"/>
    <property type="match status" value="1"/>
</dbReference>
<comment type="caution">
    <text evidence="1">The sequence shown here is derived from an EMBL/GenBank/DDBJ whole genome shotgun (WGS) entry which is preliminary data.</text>
</comment>
<gene>
    <name evidence="1" type="ORF">TNCV_2045981</name>
</gene>
<protein>
    <submittedName>
        <fullName evidence="1">Uncharacterized protein</fullName>
    </submittedName>
</protein>
<name>A0A8X6SZ96_TRICX</name>
<proteinExistence type="predicted"/>
<dbReference type="EMBL" id="BMAU01021348">
    <property type="protein sequence ID" value="GFY18192.1"/>
    <property type="molecule type" value="Genomic_DNA"/>
</dbReference>
<keyword evidence="2" id="KW-1185">Reference proteome</keyword>
<dbReference type="PANTHER" id="PTHR46704:SF1">
    <property type="entry name" value="TELOMERE LENGTH REGULATION PROTEIN TEL2 HOMOLOG"/>
    <property type="match status" value="1"/>
</dbReference>